<dbReference type="SUPFAM" id="SSF53850">
    <property type="entry name" value="Periplasmic binding protein-like II"/>
    <property type="match status" value="1"/>
</dbReference>
<comment type="similarity">
    <text evidence="4">Belongs to the MqnA/MqnD family. MqnA subfamily.</text>
</comment>
<sequence length="302" mass="33725">MTGRQMTIGCIDYLNCYPFYHHMLAQKPLKGVHVKPGLPEDLNRLVKQGVIDLSPISAAAYPPLRKQIVLLPWFCLSSVGYVGSVILASKVPIEQLHGKRVGISRASKTSEILLKILLEKHYGLLPQYCRTPPRPALDDTEAALIIGNDAMVNLGRPVSYIYDIGDLWLQKTGRPVVFAVFAVQKKAVEKQGRMILEVIDSFSKSLGLMADEKQTVIKAASEKYPDIDYDISAYYDLLQFDFNPELKAALGYYFHAAADHGLIEPVGALGFLDRNLEINEYRLGHDKEGTDDKPRTVRIPGR</sequence>
<dbReference type="HAMAP" id="MF_00995">
    <property type="entry name" value="MqnA"/>
    <property type="match status" value="1"/>
</dbReference>
<accession>A0A7W0HLR2</accession>
<comment type="caution">
    <text evidence="5">The sequence shown here is derived from an EMBL/GenBank/DDBJ whole genome shotgun (WGS) entry which is preliminary data.</text>
</comment>
<comment type="function">
    <text evidence="4">Catalyzes the dehydration of chorismate into 3-[(1-carboxyvinyl)oxy]benzoate, a step in the biosynthesis of menaquinone (MK, vitamin K2).</text>
</comment>
<dbReference type="EC" id="4.2.1.151" evidence="4"/>
<dbReference type="AlphaFoldDB" id="A0A7W0HLR2"/>
<dbReference type="PANTHER" id="PTHR37690:SF1">
    <property type="entry name" value="CHORISMATE DEHYDRATASE"/>
    <property type="match status" value="1"/>
</dbReference>
<dbReference type="GO" id="GO:0009234">
    <property type="term" value="P:menaquinone biosynthetic process"/>
    <property type="evidence" value="ECO:0007669"/>
    <property type="project" value="UniProtKB-UniRule"/>
</dbReference>
<dbReference type="EMBL" id="JACDUS010000008">
    <property type="protein sequence ID" value="MBA2882261.1"/>
    <property type="molecule type" value="Genomic_DNA"/>
</dbReference>
<evidence type="ECO:0000313" key="5">
    <source>
        <dbReference type="EMBL" id="MBA2882261.1"/>
    </source>
</evidence>
<evidence type="ECO:0000256" key="4">
    <source>
        <dbReference type="HAMAP-Rule" id="MF_00995"/>
    </source>
</evidence>
<dbReference type="GO" id="GO:0016836">
    <property type="term" value="F:hydro-lyase activity"/>
    <property type="evidence" value="ECO:0007669"/>
    <property type="project" value="UniProtKB-UniRule"/>
</dbReference>
<dbReference type="CDD" id="cd13634">
    <property type="entry name" value="PBP2_Sco4506"/>
    <property type="match status" value="1"/>
</dbReference>
<keyword evidence="3 4" id="KW-0456">Lyase</keyword>
<dbReference type="Proteomes" id="UP000525298">
    <property type="component" value="Unassembled WGS sequence"/>
</dbReference>
<dbReference type="Pfam" id="PF02621">
    <property type="entry name" value="VitK2_biosynth"/>
    <property type="match status" value="1"/>
</dbReference>
<dbReference type="PANTHER" id="PTHR37690">
    <property type="entry name" value="CHORISMATE DEHYDRATASE"/>
    <property type="match status" value="1"/>
</dbReference>
<keyword evidence="2 4" id="KW-0474">Menaquinone biosynthesis</keyword>
<name>A0A7W0HLR2_9BACT</name>
<comment type="pathway">
    <text evidence="1 4">Quinol/quinone metabolism; menaquinone biosynthesis.</text>
</comment>
<dbReference type="UniPathway" id="UPA00079"/>
<evidence type="ECO:0000256" key="2">
    <source>
        <dbReference type="ARBA" id="ARBA00022428"/>
    </source>
</evidence>
<evidence type="ECO:0000256" key="3">
    <source>
        <dbReference type="ARBA" id="ARBA00023239"/>
    </source>
</evidence>
<evidence type="ECO:0000313" key="6">
    <source>
        <dbReference type="Proteomes" id="UP000525298"/>
    </source>
</evidence>
<dbReference type="InterPro" id="IPR030868">
    <property type="entry name" value="MqnA"/>
</dbReference>
<proteinExistence type="inferred from homology"/>
<comment type="catalytic activity">
    <reaction evidence="4">
        <text>chorismate = 3-[(1-carboxyvinyl)-oxy]benzoate + H2O</text>
        <dbReference type="Rhea" id="RHEA:40051"/>
        <dbReference type="ChEBI" id="CHEBI:15377"/>
        <dbReference type="ChEBI" id="CHEBI:29748"/>
        <dbReference type="ChEBI" id="CHEBI:76981"/>
        <dbReference type="EC" id="4.2.1.151"/>
    </reaction>
</comment>
<evidence type="ECO:0000256" key="1">
    <source>
        <dbReference type="ARBA" id="ARBA00004863"/>
    </source>
</evidence>
<reference evidence="5 6" key="1">
    <citation type="submission" date="2020-07" db="EMBL/GenBank/DDBJ databases">
        <title>Genomic Encyclopedia of Type Strains, Phase IV (KMG-IV): sequencing the most valuable type-strain genomes for metagenomic binning, comparative biology and taxonomic classification.</title>
        <authorList>
            <person name="Goeker M."/>
        </authorList>
    </citation>
    <scope>NUCLEOTIDE SEQUENCE [LARGE SCALE GENOMIC DNA]</scope>
    <source>
        <strain evidence="5 6">DSM 17721</strain>
    </source>
</reference>
<keyword evidence="6" id="KW-1185">Reference proteome</keyword>
<protein>
    <recommendedName>
        <fullName evidence="4">Chorismate dehydratase</fullName>
        <ecNumber evidence="4">4.2.1.151</ecNumber>
    </recommendedName>
    <alternativeName>
        <fullName evidence="4">Menaquinone biosynthetic enzyme MqnA</fullName>
    </alternativeName>
</protein>
<dbReference type="InterPro" id="IPR003773">
    <property type="entry name" value="Menaquinone_biosynth"/>
</dbReference>
<organism evidence="5 6">
    <name type="scientific">Desulfosalsimonas propionicica</name>
    <dbReference type="NCBI Taxonomy" id="332175"/>
    <lineage>
        <taxon>Bacteria</taxon>
        <taxon>Pseudomonadati</taxon>
        <taxon>Thermodesulfobacteriota</taxon>
        <taxon>Desulfobacteria</taxon>
        <taxon>Desulfobacterales</taxon>
        <taxon>Desulfosalsimonadaceae</taxon>
        <taxon>Desulfosalsimonas</taxon>
    </lineage>
</organism>
<gene>
    <name evidence="4" type="primary">mqnA</name>
    <name evidence="5" type="ORF">HNR65_002603</name>
</gene>
<dbReference type="Gene3D" id="3.40.190.10">
    <property type="entry name" value="Periplasmic binding protein-like II"/>
    <property type="match status" value="2"/>
</dbReference>